<dbReference type="InterPro" id="IPR006134">
    <property type="entry name" value="DNA-dir_DNA_pol_B_multi_dom"/>
</dbReference>
<evidence type="ECO:0000256" key="2">
    <source>
        <dbReference type="ARBA" id="ARBA00022679"/>
    </source>
</evidence>
<evidence type="ECO:0000256" key="3">
    <source>
        <dbReference type="ARBA" id="ARBA00022695"/>
    </source>
</evidence>
<dbReference type="Pfam" id="PF00136">
    <property type="entry name" value="DNA_pol_B"/>
    <property type="match status" value="1"/>
</dbReference>
<evidence type="ECO:0000256" key="6">
    <source>
        <dbReference type="ARBA" id="ARBA00023125"/>
    </source>
</evidence>
<dbReference type="PATRIC" id="fig|1198449.6.peg.79"/>
<dbReference type="Gene3D" id="1.10.132.60">
    <property type="entry name" value="DNA polymerase family B, C-terminal domain"/>
    <property type="match status" value="1"/>
</dbReference>
<dbReference type="GeneID" id="17109641"/>
<reference evidence="12 13" key="1">
    <citation type="journal article" date="2013" name="Appl. Environ. Microbiol.">
        <title>Variation of the Virus-Related Elements within Syntenic Genomes of the Hyperthermophilic Archaeon Aeropyrum.</title>
        <authorList>
            <person name="Daifuku T."/>
            <person name="Yoshida T."/>
            <person name="Kitamura T."/>
            <person name="Kawaichi S."/>
            <person name="Inoue T."/>
            <person name="Nomura K."/>
            <person name="Yoshida Y."/>
            <person name="Kuno S."/>
            <person name="Sako Y."/>
        </authorList>
    </citation>
    <scope>NUCLEOTIDE SEQUENCE [LARGE SCALE GENOMIC DNA]</scope>
    <source>
        <strain evidence="12 13">SY1</strain>
    </source>
</reference>
<evidence type="ECO:0000256" key="5">
    <source>
        <dbReference type="ARBA" id="ARBA00022932"/>
    </source>
</evidence>
<dbReference type="PRINTS" id="PR00106">
    <property type="entry name" value="DNAPOLB"/>
</dbReference>
<dbReference type="Gene3D" id="3.30.420.10">
    <property type="entry name" value="Ribonuclease H-like superfamily/Ribonuclease H"/>
    <property type="match status" value="1"/>
</dbReference>
<dbReference type="Gene3D" id="3.90.1600.10">
    <property type="entry name" value="Palm domain of DNA polymerase"/>
    <property type="match status" value="1"/>
</dbReference>
<evidence type="ECO:0000256" key="1">
    <source>
        <dbReference type="ARBA" id="ARBA00005755"/>
    </source>
</evidence>
<feature type="region of interest" description="Disordered" evidence="9">
    <location>
        <begin position="26"/>
        <end position="120"/>
    </location>
</feature>
<dbReference type="FunFam" id="1.10.287.690:FF:000011">
    <property type="entry name" value="DNA polymerase"/>
    <property type="match status" value="1"/>
</dbReference>
<name>U3TBX6_9CREN</name>
<accession>U3TBX6</accession>
<dbReference type="InterPro" id="IPR050240">
    <property type="entry name" value="DNA_pol_type-B"/>
</dbReference>
<keyword evidence="4 8" id="KW-0235">DNA replication</keyword>
<evidence type="ECO:0000256" key="8">
    <source>
        <dbReference type="RuleBase" id="RU000442"/>
    </source>
</evidence>
<dbReference type="InterPro" id="IPR012337">
    <property type="entry name" value="RNaseH-like_sf"/>
</dbReference>
<dbReference type="InterPro" id="IPR006133">
    <property type="entry name" value="DNA-dir_DNA_pol_B_exonuc"/>
</dbReference>
<dbReference type="GO" id="GO:0000166">
    <property type="term" value="F:nucleotide binding"/>
    <property type="evidence" value="ECO:0007669"/>
    <property type="project" value="InterPro"/>
</dbReference>
<dbReference type="NCBIfam" id="NF004419">
    <property type="entry name" value="PRK05761.1-5"/>
    <property type="match status" value="1"/>
</dbReference>
<gene>
    <name evidence="12" type="ORF">ACAM_0076</name>
</gene>
<dbReference type="EMBL" id="AP012489">
    <property type="protein sequence ID" value="BAN89545.1"/>
    <property type="molecule type" value="Genomic_DNA"/>
</dbReference>
<dbReference type="InterPro" id="IPR006172">
    <property type="entry name" value="DNA-dir_DNA_pol_B"/>
</dbReference>
<dbReference type="InterPro" id="IPR017964">
    <property type="entry name" value="DNA-dir_DNA_pol_B_CS"/>
</dbReference>
<dbReference type="STRING" id="1198449.ACAM_0076"/>
<comment type="similarity">
    <text evidence="1 8">Belongs to the DNA polymerase type-B family.</text>
</comment>
<dbReference type="SMART" id="SM00486">
    <property type="entry name" value="POLBc"/>
    <property type="match status" value="1"/>
</dbReference>
<keyword evidence="2 8" id="KW-0808">Transferase</keyword>
<dbReference type="GO" id="GO:0003887">
    <property type="term" value="F:DNA-directed DNA polymerase activity"/>
    <property type="evidence" value="ECO:0007669"/>
    <property type="project" value="UniProtKB-KW"/>
</dbReference>
<dbReference type="EC" id="2.7.7.7" evidence="8"/>
<dbReference type="SUPFAM" id="SSF56672">
    <property type="entry name" value="DNA/RNA polymerases"/>
    <property type="match status" value="1"/>
</dbReference>
<dbReference type="InterPro" id="IPR042087">
    <property type="entry name" value="DNA_pol_B_thumb"/>
</dbReference>
<organism evidence="12 13">
    <name type="scientific">Aeropyrum camini SY1 = JCM 12091</name>
    <dbReference type="NCBI Taxonomy" id="1198449"/>
    <lineage>
        <taxon>Archaea</taxon>
        <taxon>Thermoproteota</taxon>
        <taxon>Thermoprotei</taxon>
        <taxon>Desulfurococcales</taxon>
        <taxon>Desulfurococcaceae</taxon>
        <taxon>Aeropyrum</taxon>
    </lineage>
</organism>
<dbReference type="InterPro" id="IPR043502">
    <property type="entry name" value="DNA/RNA_pol_sf"/>
</dbReference>
<dbReference type="RefSeq" id="WP_022540826.1">
    <property type="nucleotide sequence ID" value="NC_022521.1"/>
</dbReference>
<feature type="domain" description="DNA-directed DNA polymerase family B exonuclease" evidence="11">
    <location>
        <begin position="261"/>
        <end position="443"/>
    </location>
</feature>
<keyword evidence="5 8" id="KW-0239">DNA-directed DNA polymerase</keyword>
<dbReference type="PANTHER" id="PTHR10322">
    <property type="entry name" value="DNA POLYMERASE CATALYTIC SUBUNIT"/>
    <property type="match status" value="1"/>
</dbReference>
<dbReference type="PANTHER" id="PTHR10322:SF20">
    <property type="entry name" value="DNA POLYMERASE 1"/>
    <property type="match status" value="1"/>
</dbReference>
<evidence type="ECO:0000313" key="12">
    <source>
        <dbReference type="EMBL" id="BAN89545.1"/>
    </source>
</evidence>
<dbReference type="GO" id="GO:0003677">
    <property type="term" value="F:DNA binding"/>
    <property type="evidence" value="ECO:0007669"/>
    <property type="project" value="UniProtKB-KW"/>
</dbReference>
<dbReference type="Gene3D" id="1.10.287.690">
    <property type="entry name" value="Helix hairpin bin"/>
    <property type="match status" value="1"/>
</dbReference>
<protein>
    <recommendedName>
        <fullName evidence="8">DNA polymerase</fullName>
        <ecNumber evidence="8">2.7.7.7</ecNumber>
    </recommendedName>
</protein>
<feature type="domain" description="DNA-directed DNA polymerase family B multifunctional" evidence="10">
    <location>
        <begin position="571"/>
        <end position="938"/>
    </location>
</feature>
<dbReference type="InterPro" id="IPR036397">
    <property type="entry name" value="RNaseH_sf"/>
</dbReference>
<dbReference type="Pfam" id="PF03104">
    <property type="entry name" value="DNA_pol_B_exo1"/>
    <property type="match status" value="1"/>
</dbReference>
<keyword evidence="13" id="KW-1185">Reference proteome</keyword>
<evidence type="ECO:0000259" key="11">
    <source>
        <dbReference type="Pfam" id="PF03104"/>
    </source>
</evidence>
<dbReference type="CDD" id="cd05530">
    <property type="entry name" value="POLBc_B1"/>
    <property type="match status" value="1"/>
</dbReference>
<comment type="catalytic activity">
    <reaction evidence="7 8">
        <text>DNA(n) + a 2'-deoxyribonucleoside 5'-triphosphate = DNA(n+1) + diphosphate</text>
        <dbReference type="Rhea" id="RHEA:22508"/>
        <dbReference type="Rhea" id="RHEA-COMP:17339"/>
        <dbReference type="Rhea" id="RHEA-COMP:17340"/>
        <dbReference type="ChEBI" id="CHEBI:33019"/>
        <dbReference type="ChEBI" id="CHEBI:61560"/>
        <dbReference type="ChEBI" id="CHEBI:173112"/>
        <dbReference type="EC" id="2.7.7.7"/>
    </reaction>
</comment>
<dbReference type="eggNOG" id="arCOG15272">
    <property type="taxonomic scope" value="Archaea"/>
</dbReference>
<evidence type="ECO:0000256" key="9">
    <source>
        <dbReference type="SAM" id="MobiDB-lite"/>
    </source>
</evidence>
<evidence type="ECO:0000256" key="4">
    <source>
        <dbReference type="ARBA" id="ARBA00022705"/>
    </source>
</evidence>
<dbReference type="PROSITE" id="PS00116">
    <property type="entry name" value="DNA_POLYMERASE_B"/>
    <property type="match status" value="1"/>
</dbReference>
<dbReference type="InterPro" id="IPR023211">
    <property type="entry name" value="DNA_pol_palm_dom_sf"/>
</dbReference>
<dbReference type="KEGG" id="acj:ACAM_0076"/>
<dbReference type="AlphaFoldDB" id="U3TBX6"/>
<dbReference type="SUPFAM" id="SSF53098">
    <property type="entry name" value="Ribonuclease H-like"/>
    <property type="match status" value="1"/>
</dbReference>
<evidence type="ECO:0000256" key="7">
    <source>
        <dbReference type="ARBA" id="ARBA00049244"/>
    </source>
</evidence>
<dbReference type="Proteomes" id="UP000016887">
    <property type="component" value="Chromosome"/>
</dbReference>
<evidence type="ECO:0000313" key="13">
    <source>
        <dbReference type="Proteomes" id="UP000016887"/>
    </source>
</evidence>
<evidence type="ECO:0000259" key="10">
    <source>
        <dbReference type="Pfam" id="PF00136"/>
    </source>
</evidence>
<sequence>MKDSGRKRTTLDESLLSYIRTTVRIKGGAGGGALDDRGRSIDDSEDSEDKTEGLDGFRQTTLLDYMGGPIGRKKPSKLVSTSPHVKGHGEALSKPVEAPPSHASDQKLKRRPAPAEDISARPFKKGLSRNFIAASSASSDDTVLELVREPWVESARGYLLDVRYDGAQGKAVLMLYDPSSESLVKWADRTGHKPYFLTDARPEDLRAAGVDVSRDESFVQYDLVEKFHPIERRPVKLTKIVVSDPLAVRRLRERVAGAGFSVWEADIKYHHNYIFDRQLVPGILYEVSGARIVHTLPLETGEASTVVQEIFKDEPEDVKERAREWLKIFEAPPPKLPIIAFDIEVYSPLATRLPDPSKALYPIISVATADSSGRNKVFVLYRENAEFSEDALPDATEVEIYDSERAMLLDIIRLLQRYPLVVSFNGDNFDLPYLAKRLEVLGVPREYVPVEAKQDYATFRRSLHIDLHKLFGIRALQVYAFGNKYRELSLESISRALLGKGKVELKVPVPELSLGKLIEYNLQDARLTLELLTFSNNLVFNLIVMVMRTSKLGMEDITRSQISNWIKGLMYWEHRRRRWLIPSRREIEKLSSAGAKVGAIIKDKKYRGAIVLDPPVGVFFRVLVLDFASLYPSLIKQWNLSYETVNNPNCKDTIEVPEVGHRVCRDFKGISNEIVGMLRDFRVRLYKKKSKDKSLREEERLWYDVVQSAMKVYINASYGVFGSESFSLYSLPVAESVTALGRTVLRGTLEKSRDLKLHIVYGDTDSLFIWDPPRDALEALVDYVERTYGLELELDKVFRAILFSGLKKNYLGITEDGDIVIKGMVAKKSNTPEFIKEEFSKAVRIISKLERPEDVEDILAELRDHINTVYNNVKKKIYTLDQFAIKVMLSKNPKEYDKNTPQHVKAAMLLQRLGIPLGRGDIVYYVKTRDKLGVKPVQLARLSDVDPGKYIEHVKTAFEQMLMAFGISWDDISGVKKLDKLLFD</sequence>
<proteinExistence type="inferred from homology"/>
<dbReference type="CDD" id="cd05783">
    <property type="entry name" value="DNA_polB_B1_exo"/>
    <property type="match status" value="1"/>
</dbReference>
<dbReference type="GO" id="GO:0006261">
    <property type="term" value="P:DNA-templated DNA replication"/>
    <property type="evidence" value="ECO:0007669"/>
    <property type="project" value="TreeGrafter"/>
</dbReference>
<keyword evidence="6 8" id="KW-0238">DNA-binding</keyword>
<dbReference type="NCBIfam" id="NF004417">
    <property type="entry name" value="PRK05761.1-3"/>
    <property type="match status" value="1"/>
</dbReference>
<dbReference type="Gene3D" id="3.30.342.10">
    <property type="entry name" value="DNA Polymerase, chain B, domain 1"/>
    <property type="match status" value="1"/>
</dbReference>
<keyword evidence="3 8" id="KW-0548">Nucleotidyltransferase</keyword>